<feature type="domain" description="HTH luxR-type" evidence="7">
    <location>
        <begin position="150"/>
        <end position="215"/>
    </location>
</feature>
<dbReference type="Gene3D" id="3.40.50.2300">
    <property type="match status" value="1"/>
</dbReference>
<keyword evidence="10" id="KW-1185">Reference proteome</keyword>
<dbReference type="InterPro" id="IPR058245">
    <property type="entry name" value="NreC/VraR/RcsB-like_REC"/>
</dbReference>
<dbReference type="SMART" id="SM00421">
    <property type="entry name" value="HTH_LUXR"/>
    <property type="match status" value="1"/>
</dbReference>
<protein>
    <submittedName>
        <fullName evidence="9">DNA-binding response regulator</fullName>
    </submittedName>
</protein>
<dbReference type="PANTHER" id="PTHR43214">
    <property type="entry name" value="TWO-COMPONENT RESPONSE REGULATOR"/>
    <property type="match status" value="1"/>
</dbReference>
<dbReference type="PRINTS" id="PR00038">
    <property type="entry name" value="HTHLUXR"/>
</dbReference>
<evidence type="ECO:0000256" key="4">
    <source>
        <dbReference type="ARBA" id="ARBA00023125"/>
    </source>
</evidence>
<dbReference type="RefSeq" id="WP_089530797.1">
    <property type="nucleotide sequence ID" value="NZ_CP022437.1"/>
</dbReference>
<gene>
    <name evidence="9" type="ORF">CFK40_03980</name>
</gene>
<dbReference type="CDD" id="cd17535">
    <property type="entry name" value="REC_NarL-like"/>
    <property type="match status" value="1"/>
</dbReference>
<dbReference type="GO" id="GO:0005737">
    <property type="term" value="C:cytoplasm"/>
    <property type="evidence" value="ECO:0007669"/>
    <property type="project" value="UniProtKB-SubCell"/>
</dbReference>
<name>A0A221M987_9BACI</name>
<keyword evidence="3" id="KW-0805">Transcription regulation</keyword>
<evidence type="ECO:0000256" key="6">
    <source>
        <dbReference type="PROSITE-ProRule" id="PRU00169"/>
    </source>
</evidence>
<dbReference type="KEGG" id="vne:CFK40_03980"/>
<dbReference type="EMBL" id="CP022437">
    <property type="protein sequence ID" value="ASN04224.1"/>
    <property type="molecule type" value="Genomic_DNA"/>
</dbReference>
<dbReference type="CDD" id="cd06170">
    <property type="entry name" value="LuxR_C_like"/>
    <property type="match status" value="1"/>
</dbReference>
<dbReference type="PROSITE" id="PS50110">
    <property type="entry name" value="RESPONSE_REGULATORY"/>
    <property type="match status" value="1"/>
</dbReference>
<dbReference type="OrthoDB" id="9780153at2"/>
<evidence type="ECO:0000256" key="2">
    <source>
        <dbReference type="ARBA" id="ARBA00022553"/>
    </source>
</evidence>
<dbReference type="PANTHER" id="PTHR43214:SF24">
    <property type="entry name" value="TRANSCRIPTIONAL REGULATORY PROTEIN NARL-RELATED"/>
    <property type="match status" value="1"/>
</dbReference>
<dbReference type="InterPro" id="IPR016032">
    <property type="entry name" value="Sig_transdc_resp-reg_C-effctor"/>
</dbReference>
<dbReference type="Pfam" id="PF00196">
    <property type="entry name" value="GerE"/>
    <property type="match status" value="1"/>
</dbReference>
<evidence type="ECO:0000313" key="10">
    <source>
        <dbReference type="Proteomes" id="UP000204391"/>
    </source>
</evidence>
<evidence type="ECO:0000256" key="5">
    <source>
        <dbReference type="ARBA" id="ARBA00023163"/>
    </source>
</evidence>
<reference evidence="9 10" key="1">
    <citation type="journal article" date="2003" name="Int. J. Syst. Evol. Microbiol.">
        <title>Virgibacillus carmonensis sp. nov., Virgibacillus necropolis sp. nov. and Virgibacillus picturae sp. nov., three novel species isolated from deteriorated mural paintings, transfer of the species of the genus salibacillus to Virgibacillus, as Virgibacillus marismortui comb. nov. and Virgibacillus salexigens comb. nov., and emended description of the genus Virgibacillus.</title>
        <authorList>
            <person name="Heyrman J."/>
            <person name="Logan N.A."/>
            <person name="Busse H.J."/>
            <person name="Balcaen A."/>
            <person name="Lebbe L."/>
            <person name="Rodriguez-Diaz M."/>
            <person name="Swings J."/>
            <person name="De Vos P."/>
        </authorList>
    </citation>
    <scope>NUCLEOTIDE SEQUENCE [LARGE SCALE GENOMIC DNA]</scope>
    <source>
        <strain evidence="9 10">LMG 19488</strain>
    </source>
</reference>
<dbReference type="GO" id="GO:0003677">
    <property type="term" value="F:DNA binding"/>
    <property type="evidence" value="ECO:0007669"/>
    <property type="project" value="UniProtKB-KW"/>
</dbReference>
<dbReference type="InterPro" id="IPR039420">
    <property type="entry name" value="WalR-like"/>
</dbReference>
<dbReference type="InterPro" id="IPR011006">
    <property type="entry name" value="CheY-like_superfamily"/>
</dbReference>
<evidence type="ECO:0000256" key="1">
    <source>
        <dbReference type="ARBA" id="ARBA00004496"/>
    </source>
</evidence>
<evidence type="ECO:0000259" key="8">
    <source>
        <dbReference type="PROSITE" id="PS50110"/>
    </source>
</evidence>
<evidence type="ECO:0000259" key="7">
    <source>
        <dbReference type="PROSITE" id="PS50043"/>
    </source>
</evidence>
<keyword evidence="2 6" id="KW-0597">Phosphoprotein</keyword>
<proteinExistence type="predicted"/>
<dbReference type="AlphaFoldDB" id="A0A221M987"/>
<organism evidence="9 10">
    <name type="scientific">Virgibacillus necropolis</name>
    <dbReference type="NCBI Taxonomy" id="163877"/>
    <lineage>
        <taxon>Bacteria</taxon>
        <taxon>Bacillati</taxon>
        <taxon>Bacillota</taxon>
        <taxon>Bacilli</taxon>
        <taxon>Bacillales</taxon>
        <taxon>Bacillaceae</taxon>
        <taxon>Virgibacillus</taxon>
    </lineage>
</organism>
<dbReference type="SMART" id="SM00448">
    <property type="entry name" value="REC"/>
    <property type="match status" value="1"/>
</dbReference>
<dbReference type="GO" id="GO:0006355">
    <property type="term" value="P:regulation of DNA-templated transcription"/>
    <property type="evidence" value="ECO:0007669"/>
    <property type="project" value="InterPro"/>
</dbReference>
<feature type="domain" description="Response regulatory" evidence="8">
    <location>
        <begin position="3"/>
        <end position="119"/>
    </location>
</feature>
<evidence type="ECO:0000313" key="9">
    <source>
        <dbReference type="EMBL" id="ASN04224.1"/>
    </source>
</evidence>
<dbReference type="SUPFAM" id="SSF52172">
    <property type="entry name" value="CheY-like"/>
    <property type="match status" value="1"/>
</dbReference>
<dbReference type="Proteomes" id="UP000204391">
    <property type="component" value="Chromosome"/>
</dbReference>
<comment type="subcellular location">
    <subcellularLocation>
        <location evidence="1">Cytoplasm</location>
    </subcellularLocation>
</comment>
<feature type="modified residue" description="4-aspartylphosphate" evidence="6">
    <location>
        <position position="54"/>
    </location>
</feature>
<dbReference type="GO" id="GO:0000160">
    <property type="term" value="P:phosphorelay signal transduction system"/>
    <property type="evidence" value="ECO:0007669"/>
    <property type="project" value="InterPro"/>
</dbReference>
<sequence length="219" mass="24962">MINVLLIEDQRLFSEGIQAVINREVDLQVTAVATNHKDAIHKINEQHIDVVLIDVHLRHIEGIKMTLGVKERYPAIKVILLTTTVDEDLVINGLNVGADGFLLISLYAENLIRAVRDAYNGQVVLSGDVAKILAKKDLQFNKKQILAQHLEHRNIQFSCREIDIAYLLMEGYSNKVIAQKLYLNVGTIKNYISDIYSELDMRNRVEVIEYLDGLLDRNR</sequence>
<keyword evidence="4 9" id="KW-0238">DNA-binding</keyword>
<dbReference type="Pfam" id="PF00072">
    <property type="entry name" value="Response_reg"/>
    <property type="match status" value="1"/>
</dbReference>
<dbReference type="SUPFAM" id="SSF46894">
    <property type="entry name" value="C-terminal effector domain of the bipartite response regulators"/>
    <property type="match status" value="1"/>
</dbReference>
<dbReference type="InterPro" id="IPR000792">
    <property type="entry name" value="Tscrpt_reg_LuxR_C"/>
</dbReference>
<keyword evidence="5" id="KW-0804">Transcription</keyword>
<accession>A0A221M987</accession>
<evidence type="ECO:0000256" key="3">
    <source>
        <dbReference type="ARBA" id="ARBA00023015"/>
    </source>
</evidence>
<dbReference type="InterPro" id="IPR001789">
    <property type="entry name" value="Sig_transdc_resp-reg_receiver"/>
</dbReference>
<dbReference type="PROSITE" id="PS50043">
    <property type="entry name" value="HTH_LUXR_2"/>
    <property type="match status" value="1"/>
</dbReference>